<proteinExistence type="predicted"/>
<name>A0A9D1K0U9_9FIRM</name>
<accession>A0A9D1K0U9</accession>
<evidence type="ECO:0008006" key="3">
    <source>
        <dbReference type="Google" id="ProtNLM"/>
    </source>
</evidence>
<gene>
    <name evidence="1" type="ORF">IAB51_12980</name>
</gene>
<organism evidence="1 2">
    <name type="scientific">Candidatus Merdivicinus excrementipullorum</name>
    <dbReference type="NCBI Taxonomy" id="2840867"/>
    <lineage>
        <taxon>Bacteria</taxon>
        <taxon>Bacillati</taxon>
        <taxon>Bacillota</taxon>
        <taxon>Clostridia</taxon>
        <taxon>Eubacteriales</taxon>
        <taxon>Oscillospiraceae</taxon>
        <taxon>Oscillospiraceae incertae sedis</taxon>
        <taxon>Candidatus Merdivicinus</taxon>
    </lineage>
</organism>
<dbReference type="EMBL" id="DVJP01000083">
    <property type="protein sequence ID" value="HIS77690.1"/>
    <property type="molecule type" value="Genomic_DNA"/>
</dbReference>
<sequence>MQDYEDIIHLPHHVSETHPRMSRLNRAAQFSPFAALTGYGAAIQEAGRLTDRKIQLDEDSQAVLDRKLAILREQLSKRPEVTVTYFQPDGKKDGGAYASFSGQVKKIQDYEQLLVFTDGTQIPFSDILDLDGEMFE</sequence>
<dbReference type="Proteomes" id="UP000824002">
    <property type="component" value="Unassembled WGS sequence"/>
</dbReference>
<evidence type="ECO:0000313" key="2">
    <source>
        <dbReference type="Proteomes" id="UP000824002"/>
    </source>
</evidence>
<comment type="caution">
    <text evidence="1">The sequence shown here is derived from an EMBL/GenBank/DDBJ whole genome shotgun (WGS) entry which is preliminary data.</text>
</comment>
<dbReference type="AlphaFoldDB" id="A0A9D1K0U9"/>
<reference evidence="1" key="1">
    <citation type="submission" date="2020-10" db="EMBL/GenBank/DDBJ databases">
        <authorList>
            <person name="Gilroy R."/>
        </authorList>
    </citation>
    <scope>NUCLEOTIDE SEQUENCE</scope>
    <source>
        <strain evidence="1">CHK199-13235</strain>
    </source>
</reference>
<evidence type="ECO:0000313" key="1">
    <source>
        <dbReference type="EMBL" id="HIS77690.1"/>
    </source>
</evidence>
<protein>
    <recommendedName>
        <fullName evidence="3">YolD-like family protein</fullName>
    </recommendedName>
</protein>
<reference evidence="1" key="2">
    <citation type="journal article" date="2021" name="PeerJ">
        <title>Extensive microbial diversity within the chicken gut microbiome revealed by metagenomics and culture.</title>
        <authorList>
            <person name="Gilroy R."/>
            <person name="Ravi A."/>
            <person name="Getino M."/>
            <person name="Pursley I."/>
            <person name="Horton D.L."/>
            <person name="Alikhan N.F."/>
            <person name="Baker D."/>
            <person name="Gharbi K."/>
            <person name="Hall N."/>
            <person name="Watson M."/>
            <person name="Adriaenssens E.M."/>
            <person name="Foster-Nyarko E."/>
            <person name="Jarju S."/>
            <person name="Secka A."/>
            <person name="Antonio M."/>
            <person name="Oren A."/>
            <person name="Chaudhuri R.R."/>
            <person name="La Ragione R."/>
            <person name="Hildebrand F."/>
            <person name="Pallen M.J."/>
        </authorList>
    </citation>
    <scope>NUCLEOTIDE SEQUENCE</scope>
    <source>
        <strain evidence="1">CHK199-13235</strain>
    </source>
</reference>